<dbReference type="InterPro" id="IPR041492">
    <property type="entry name" value="HAD_2"/>
</dbReference>
<dbReference type="Gene3D" id="3.40.50.1000">
    <property type="entry name" value="HAD superfamily/HAD-like"/>
    <property type="match status" value="1"/>
</dbReference>
<name>A0ABW5C8T3_9PROT</name>
<evidence type="ECO:0000313" key="1">
    <source>
        <dbReference type="EMBL" id="MFD2233734.1"/>
    </source>
</evidence>
<dbReference type="PANTHER" id="PTHR43434:SF13">
    <property type="entry name" value="PHOSPHOGLYCOLATE PHOSPHATASE"/>
    <property type="match status" value="1"/>
</dbReference>
<accession>A0ABW5C8T3</accession>
<gene>
    <name evidence="1" type="ORF">ACFSNB_07950</name>
</gene>
<dbReference type="InterPro" id="IPR023198">
    <property type="entry name" value="PGP-like_dom2"/>
</dbReference>
<dbReference type="SFLD" id="SFLDS00003">
    <property type="entry name" value="Haloacid_Dehalogenase"/>
    <property type="match status" value="1"/>
</dbReference>
<dbReference type="Gene3D" id="1.10.150.240">
    <property type="entry name" value="Putative phosphatase, domain 2"/>
    <property type="match status" value="1"/>
</dbReference>
<proteinExistence type="predicted"/>
<sequence>MRRFHLAIFDFDGTLADSFPWFTGVLNQVAARYRFRPVADGEVATLRRLDARQILAHLAVPGWKVPLIAAHMRALQARADIQPFAGLPALLEELADGGLRLALVSSNQEANVRRILGPELFGRFEQVECGAGLFGKAARLRRVATRAGLPKHQIAAVGDEIRDIEAAHAAGLVSVAVGWGYTDVEALAARRPEHLARNLGELRGILAGCAG</sequence>
<dbReference type="PANTHER" id="PTHR43434">
    <property type="entry name" value="PHOSPHOGLYCOLATE PHOSPHATASE"/>
    <property type="match status" value="1"/>
</dbReference>
<dbReference type="SFLD" id="SFLDG01129">
    <property type="entry name" value="C1.5:_HAD__Beta-PGM__Phosphata"/>
    <property type="match status" value="1"/>
</dbReference>
<dbReference type="Proteomes" id="UP001597296">
    <property type="component" value="Unassembled WGS sequence"/>
</dbReference>
<dbReference type="InterPro" id="IPR036412">
    <property type="entry name" value="HAD-like_sf"/>
</dbReference>
<organism evidence="1 2">
    <name type="scientific">Phaeospirillum tilakii</name>
    <dbReference type="NCBI Taxonomy" id="741673"/>
    <lineage>
        <taxon>Bacteria</taxon>
        <taxon>Pseudomonadati</taxon>
        <taxon>Pseudomonadota</taxon>
        <taxon>Alphaproteobacteria</taxon>
        <taxon>Rhodospirillales</taxon>
        <taxon>Rhodospirillaceae</taxon>
        <taxon>Phaeospirillum</taxon>
    </lineage>
</organism>
<dbReference type="EMBL" id="JBHUIY010000012">
    <property type="protein sequence ID" value="MFD2233734.1"/>
    <property type="molecule type" value="Genomic_DNA"/>
</dbReference>
<dbReference type="InterPro" id="IPR023214">
    <property type="entry name" value="HAD_sf"/>
</dbReference>
<reference evidence="2" key="1">
    <citation type="journal article" date="2019" name="Int. J. Syst. Evol. Microbiol.">
        <title>The Global Catalogue of Microorganisms (GCM) 10K type strain sequencing project: providing services to taxonomists for standard genome sequencing and annotation.</title>
        <authorList>
            <consortium name="The Broad Institute Genomics Platform"/>
            <consortium name="The Broad Institute Genome Sequencing Center for Infectious Disease"/>
            <person name="Wu L."/>
            <person name="Ma J."/>
        </authorList>
    </citation>
    <scope>NUCLEOTIDE SEQUENCE [LARGE SCALE GENOMIC DNA]</scope>
    <source>
        <strain evidence="2">KCTC 15012</strain>
    </source>
</reference>
<protein>
    <submittedName>
        <fullName evidence="1">HAD hydrolase-like protein</fullName>
    </submittedName>
</protein>
<keyword evidence="2" id="KW-1185">Reference proteome</keyword>
<dbReference type="InterPro" id="IPR050155">
    <property type="entry name" value="HAD-like_hydrolase_sf"/>
</dbReference>
<dbReference type="Pfam" id="PF13419">
    <property type="entry name" value="HAD_2"/>
    <property type="match status" value="1"/>
</dbReference>
<comment type="caution">
    <text evidence="1">The sequence shown here is derived from an EMBL/GenBank/DDBJ whole genome shotgun (WGS) entry which is preliminary data.</text>
</comment>
<evidence type="ECO:0000313" key="2">
    <source>
        <dbReference type="Proteomes" id="UP001597296"/>
    </source>
</evidence>
<dbReference type="RefSeq" id="WP_377315615.1">
    <property type="nucleotide sequence ID" value="NZ_JBHUIY010000012.1"/>
</dbReference>
<dbReference type="SUPFAM" id="SSF56784">
    <property type="entry name" value="HAD-like"/>
    <property type="match status" value="1"/>
</dbReference>